<protein>
    <submittedName>
        <fullName evidence="1">Uncharacterized protein</fullName>
    </submittedName>
</protein>
<name>A0AAW0HH20_MYOGA</name>
<proteinExistence type="predicted"/>
<dbReference type="EMBL" id="JBBHLL010000483">
    <property type="protein sequence ID" value="KAK7802008.1"/>
    <property type="molecule type" value="Genomic_DNA"/>
</dbReference>
<comment type="caution">
    <text evidence="1">The sequence shown here is derived from an EMBL/GenBank/DDBJ whole genome shotgun (WGS) entry which is preliminary data.</text>
</comment>
<keyword evidence="2" id="KW-1185">Reference proteome</keyword>
<dbReference type="AlphaFoldDB" id="A0AAW0HH20"/>
<gene>
    <name evidence="1" type="ORF">U0070_005995</name>
</gene>
<reference evidence="1 2" key="1">
    <citation type="journal article" date="2023" name="bioRxiv">
        <title>Conserved and derived expression patterns and positive selection on dental genes reveal complex evolutionary context of ever-growing rodent molars.</title>
        <authorList>
            <person name="Calamari Z.T."/>
            <person name="Song A."/>
            <person name="Cohen E."/>
            <person name="Akter M."/>
            <person name="Roy R.D."/>
            <person name="Hallikas O."/>
            <person name="Christensen M.M."/>
            <person name="Li P."/>
            <person name="Marangoni P."/>
            <person name="Jernvall J."/>
            <person name="Klein O.D."/>
        </authorList>
    </citation>
    <scope>NUCLEOTIDE SEQUENCE [LARGE SCALE GENOMIC DNA]</scope>
    <source>
        <strain evidence="1">V071</strain>
    </source>
</reference>
<evidence type="ECO:0000313" key="2">
    <source>
        <dbReference type="Proteomes" id="UP001488838"/>
    </source>
</evidence>
<accession>A0AAW0HH20</accession>
<sequence length="74" mass="8448">MWSPSPGWPALTLVLDLPKDLQTSQPQEEVPGVCFMPRWVHISVDVEQDKHPEWFSCVGSAQEGDLRVVRFEEV</sequence>
<evidence type="ECO:0000313" key="1">
    <source>
        <dbReference type="EMBL" id="KAK7802008.1"/>
    </source>
</evidence>
<dbReference type="Proteomes" id="UP001488838">
    <property type="component" value="Unassembled WGS sequence"/>
</dbReference>
<organism evidence="1 2">
    <name type="scientific">Myodes glareolus</name>
    <name type="common">Bank vole</name>
    <name type="synonym">Clethrionomys glareolus</name>
    <dbReference type="NCBI Taxonomy" id="447135"/>
    <lineage>
        <taxon>Eukaryota</taxon>
        <taxon>Metazoa</taxon>
        <taxon>Chordata</taxon>
        <taxon>Craniata</taxon>
        <taxon>Vertebrata</taxon>
        <taxon>Euteleostomi</taxon>
        <taxon>Mammalia</taxon>
        <taxon>Eutheria</taxon>
        <taxon>Euarchontoglires</taxon>
        <taxon>Glires</taxon>
        <taxon>Rodentia</taxon>
        <taxon>Myomorpha</taxon>
        <taxon>Muroidea</taxon>
        <taxon>Cricetidae</taxon>
        <taxon>Arvicolinae</taxon>
        <taxon>Myodes</taxon>
    </lineage>
</organism>